<dbReference type="GO" id="GO:0045944">
    <property type="term" value="P:positive regulation of transcription by RNA polymerase II"/>
    <property type="evidence" value="ECO:0007669"/>
    <property type="project" value="TreeGrafter"/>
</dbReference>
<sequence>MTAETLRSPSTSTEGVHLRHQTPTQNSTSLEPRRPFLNGPGYSPTPATSPKSQDEPIYRTKLHNQPTNMDTSDYMMSPAMTTEGSTVDREDLGHRDCDDDDRKKDKSKKKRYTKSRTRVKNPGTVVKIKKTRRLKANDRERNRMHNLNSALDKLRCILPTFSEETKLTKIETLRFAHNYIWALSETLKMLDSKGGQPNSAQRQGDGLGHCMTSDSSIQPPPLYGYCSAPVIPPSPAWSSVGSPHPASSSSVHMSGSYASTDFSDSSCSASDCGNSFMQNDLL</sequence>
<dbReference type="PANTHER" id="PTHR19290:SF163">
    <property type="entry name" value="BASIC HELIX-LOOP-HELIX NEURAL TRANSCRIPTION FACTOR TAP"/>
    <property type="match status" value="1"/>
</dbReference>
<keyword evidence="4" id="KW-0805">Transcription regulation</keyword>
<proteinExistence type="predicted"/>
<evidence type="ECO:0000256" key="8">
    <source>
        <dbReference type="SAM" id="MobiDB-lite"/>
    </source>
</evidence>
<accession>A0AAV4S5V9</accession>
<feature type="region of interest" description="Disordered" evidence="8">
    <location>
        <begin position="1"/>
        <end position="118"/>
    </location>
</feature>
<evidence type="ECO:0000259" key="9">
    <source>
        <dbReference type="PROSITE" id="PS50888"/>
    </source>
</evidence>
<keyword evidence="3" id="KW-0524">Neurogenesis</keyword>
<dbReference type="FunFam" id="4.10.280.10:FF:000006">
    <property type="entry name" value="Neurogenic differentiation factor"/>
    <property type="match status" value="1"/>
</dbReference>
<dbReference type="PROSITE" id="PS50888">
    <property type="entry name" value="BHLH"/>
    <property type="match status" value="1"/>
</dbReference>
<keyword evidence="7" id="KW-0539">Nucleus</keyword>
<feature type="compositionally biased region" description="Polar residues" evidence="8">
    <location>
        <begin position="21"/>
        <end position="30"/>
    </location>
</feature>
<dbReference type="InterPro" id="IPR036638">
    <property type="entry name" value="HLH_DNA-bd_sf"/>
</dbReference>
<evidence type="ECO:0000256" key="1">
    <source>
        <dbReference type="ARBA" id="ARBA00022473"/>
    </source>
</evidence>
<comment type="caution">
    <text evidence="10">The sequence shown here is derived from an EMBL/GenBank/DDBJ whole genome shotgun (WGS) entry which is preliminary data.</text>
</comment>
<dbReference type="GO" id="GO:0046983">
    <property type="term" value="F:protein dimerization activity"/>
    <property type="evidence" value="ECO:0007669"/>
    <property type="project" value="InterPro"/>
</dbReference>
<dbReference type="AlphaFoldDB" id="A0AAV4S5V9"/>
<keyword evidence="5" id="KW-0238">DNA-binding</keyword>
<dbReference type="Proteomes" id="UP001054837">
    <property type="component" value="Unassembled WGS sequence"/>
</dbReference>
<keyword evidence="1" id="KW-0217">Developmental protein</keyword>
<evidence type="ECO:0000256" key="7">
    <source>
        <dbReference type="ARBA" id="ARBA00023242"/>
    </source>
</evidence>
<feature type="compositionally biased region" description="Basic residues" evidence="8">
    <location>
        <begin position="105"/>
        <end position="118"/>
    </location>
</feature>
<evidence type="ECO:0000313" key="10">
    <source>
        <dbReference type="EMBL" id="GIY28329.1"/>
    </source>
</evidence>
<dbReference type="GO" id="GO:0070888">
    <property type="term" value="F:E-box binding"/>
    <property type="evidence" value="ECO:0007669"/>
    <property type="project" value="TreeGrafter"/>
</dbReference>
<evidence type="ECO:0000256" key="5">
    <source>
        <dbReference type="ARBA" id="ARBA00023125"/>
    </source>
</evidence>
<feature type="compositionally biased region" description="Polar residues" evidence="8">
    <location>
        <begin position="1"/>
        <end position="14"/>
    </location>
</feature>
<protein>
    <submittedName>
        <fullName evidence="10">Neurogenin-1</fullName>
    </submittedName>
</protein>
<dbReference type="GO" id="GO:0005634">
    <property type="term" value="C:nucleus"/>
    <property type="evidence" value="ECO:0007669"/>
    <property type="project" value="TreeGrafter"/>
</dbReference>
<dbReference type="GO" id="GO:0007423">
    <property type="term" value="P:sensory organ development"/>
    <property type="evidence" value="ECO:0007669"/>
    <property type="project" value="TreeGrafter"/>
</dbReference>
<evidence type="ECO:0000256" key="3">
    <source>
        <dbReference type="ARBA" id="ARBA00022902"/>
    </source>
</evidence>
<keyword evidence="6" id="KW-0804">Transcription</keyword>
<keyword evidence="11" id="KW-1185">Reference proteome</keyword>
<evidence type="ECO:0000313" key="11">
    <source>
        <dbReference type="Proteomes" id="UP001054837"/>
    </source>
</evidence>
<dbReference type="EMBL" id="BPLQ01007167">
    <property type="protein sequence ID" value="GIY28329.1"/>
    <property type="molecule type" value="Genomic_DNA"/>
</dbReference>
<feature type="region of interest" description="Disordered" evidence="8">
    <location>
        <begin position="192"/>
        <end position="213"/>
    </location>
</feature>
<evidence type="ECO:0000256" key="6">
    <source>
        <dbReference type="ARBA" id="ARBA00023163"/>
    </source>
</evidence>
<feature type="domain" description="BHLH" evidence="9">
    <location>
        <begin position="131"/>
        <end position="183"/>
    </location>
</feature>
<keyword evidence="2" id="KW-0221">Differentiation</keyword>
<dbReference type="Gene3D" id="4.10.280.10">
    <property type="entry name" value="Helix-loop-helix DNA-binding domain"/>
    <property type="match status" value="1"/>
</dbReference>
<dbReference type="GO" id="GO:0000981">
    <property type="term" value="F:DNA-binding transcription factor activity, RNA polymerase II-specific"/>
    <property type="evidence" value="ECO:0007669"/>
    <property type="project" value="TreeGrafter"/>
</dbReference>
<evidence type="ECO:0000256" key="4">
    <source>
        <dbReference type="ARBA" id="ARBA00023015"/>
    </source>
</evidence>
<feature type="compositionally biased region" description="Basic and acidic residues" evidence="8">
    <location>
        <begin position="86"/>
        <end position="104"/>
    </location>
</feature>
<reference evidence="10 11" key="1">
    <citation type="submission" date="2021-06" db="EMBL/GenBank/DDBJ databases">
        <title>Caerostris darwini draft genome.</title>
        <authorList>
            <person name="Kono N."/>
            <person name="Arakawa K."/>
        </authorList>
    </citation>
    <scope>NUCLEOTIDE SEQUENCE [LARGE SCALE GENOMIC DNA]</scope>
</reference>
<name>A0AAV4S5V9_9ARAC</name>
<dbReference type="PANTHER" id="PTHR19290">
    <property type="entry name" value="BASIC HELIX-LOOP-HELIX PROTEIN NEUROGENIN-RELATED"/>
    <property type="match status" value="1"/>
</dbReference>
<dbReference type="InterPro" id="IPR050359">
    <property type="entry name" value="bHLH_transcription_factors"/>
</dbReference>
<evidence type="ECO:0000256" key="2">
    <source>
        <dbReference type="ARBA" id="ARBA00022782"/>
    </source>
</evidence>
<organism evidence="10 11">
    <name type="scientific">Caerostris darwini</name>
    <dbReference type="NCBI Taxonomy" id="1538125"/>
    <lineage>
        <taxon>Eukaryota</taxon>
        <taxon>Metazoa</taxon>
        <taxon>Ecdysozoa</taxon>
        <taxon>Arthropoda</taxon>
        <taxon>Chelicerata</taxon>
        <taxon>Arachnida</taxon>
        <taxon>Araneae</taxon>
        <taxon>Araneomorphae</taxon>
        <taxon>Entelegynae</taxon>
        <taxon>Araneoidea</taxon>
        <taxon>Araneidae</taxon>
        <taxon>Caerostris</taxon>
    </lineage>
</organism>
<dbReference type="SUPFAM" id="SSF47459">
    <property type="entry name" value="HLH, helix-loop-helix DNA-binding domain"/>
    <property type="match status" value="1"/>
</dbReference>
<gene>
    <name evidence="10" type="primary">neurog1</name>
    <name evidence="10" type="ORF">CDAR_230741</name>
</gene>
<dbReference type="Pfam" id="PF00010">
    <property type="entry name" value="HLH"/>
    <property type="match status" value="1"/>
</dbReference>
<dbReference type="GO" id="GO:0061564">
    <property type="term" value="P:axon development"/>
    <property type="evidence" value="ECO:0007669"/>
    <property type="project" value="TreeGrafter"/>
</dbReference>
<dbReference type="SMART" id="SM00353">
    <property type="entry name" value="HLH"/>
    <property type="match status" value="1"/>
</dbReference>
<dbReference type="InterPro" id="IPR011598">
    <property type="entry name" value="bHLH_dom"/>
</dbReference>